<sequence length="290" mass="30778">MSSVLADFPGRFSVAGSERDGPAEGRIVLGEDRLVLAASEDDRVTIPLSAVFDVVSGNEAAMLDAIPGTPVTVAYENETSRTTAVVAAEEATIGKFTTVLFKALLNGTRVTLQHPAKVGGRVLDTAFKGGLLTLKSGGVVFDTDEGPVTIPLSSIVDFDRETRAVDGTDRPVLVVSHVDTGEALTTLAATDSPRKLSILGRYLRQTYDTVLESLQQLSLSEPETETLATLYSAGDMDVSLTSVLDEGPQTVKRILHALHQKGLIESGENAPVLTAKGQIVVNQYLERVNS</sequence>
<dbReference type="SUPFAM" id="SSF46785">
    <property type="entry name" value="Winged helix' DNA-binding domain"/>
    <property type="match status" value="1"/>
</dbReference>
<dbReference type="STRING" id="1457250.GCA_000755225_00169"/>
<dbReference type="InterPro" id="IPR036390">
    <property type="entry name" value="WH_DNA-bd_sf"/>
</dbReference>
<dbReference type="KEGG" id="hsn:DV733_06575"/>
<dbReference type="PANTHER" id="PTHR42201:SF1">
    <property type="entry name" value="TAXIS PROTEIN"/>
    <property type="match status" value="1"/>
</dbReference>
<dbReference type="Proteomes" id="UP000296706">
    <property type="component" value="Chromosome"/>
</dbReference>
<dbReference type="RefSeq" id="WP_049995515.1">
    <property type="nucleotide sequence ID" value="NZ_CP031310.1"/>
</dbReference>
<accession>A0A4D6HAT2</accession>
<organism evidence="1 2">
    <name type="scientific">Halapricum salinum</name>
    <dbReference type="NCBI Taxonomy" id="1457250"/>
    <lineage>
        <taxon>Archaea</taxon>
        <taxon>Methanobacteriati</taxon>
        <taxon>Methanobacteriota</taxon>
        <taxon>Stenosarchaea group</taxon>
        <taxon>Halobacteria</taxon>
        <taxon>Halobacteriales</taxon>
        <taxon>Haloarculaceae</taxon>
        <taxon>Halapricum</taxon>
    </lineage>
</organism>
<evidence type="ECO:0000313" key="1">
    <source>
        <dbReference type="EMBL" id="QCC50930.1"/>
    </source>
</evidence>
<dbReference type="PANTHER" id="PTHR42201">
    <property type="entry name" value="TAXIS PROTEIN"/>
    <property type="match status" value="1"/>
</dbReference>
<protein>
    <recommendedName>
        <fullName evidence="3">Taxis protein</fullName>
    </recommendedName>
</protein>
<dbReference type="EMBL" id="CP031310">
    <property type="protein sequence ID" value="QCC50930.1"/>
    <property type="molecule type" value="Genomic_DNA"/>
</dbReference>
<dbReference type="InterPro" id="IPR036388">
    <property type="entry name" value="WH-like_DNA-bd_sf"/>
</dbReference>
<evidence type="ECO:0008006" key="3">
    <source>
        <dbReference type="Google" id="ProtNLM"/>
    </source>
</evidence>
<dbReference type="GeneID" id="39847513"/>
<proteinExistence type="predicted"/>
<dbReference type="GO" id="GO:0006935">
    <property type="term" value="P:chemotaxis"/>
    <property type="evidence" value="ECO:0007669"/>
    <property type="project" value="InterPro"/>
</dbReference>
<keyword evidence="2" id="KW-1185">Reference proteome</keyword>
<name>A0A4D6HAT2_9EURY</name>
<evidence type="ECO:0000313" key="2">
    <source>
        <dbReference type="Proteomes" id="UP000296706"/>
    </source>
</evidence>
<dbReference type="InterPro" id="IPR007381">
    <property type="entry name" value="CheF1/F2"/>
</dbReference>
<gene>
    <name evidence="1" type="ORF">DV733_06575</name>
</gene>
<dbReference type="Gene3D" id="1.10.10.10">
    <property type="entry name" value="Winged helix-like DNA-binding domain superfamily/Winged helix DNA-binding domain"/>
    <property type="match status" value="1"/>
</dbReference>
<dbReference type="AlphaFoldDB" id="A0A4D6HAT2"/>
<dbReference type="Pfam" id="PF04283">
    <property type="entry name" value="CheF-arch"/>
    <property type="match status" value="1"/>
</dbReference>
<reference evidence="1 2" key="1">
    <citation type="journal article" date="2019" name="Nat. Commun.">
        <title>A new type of DNA phosphorothioation-based antiviral system in archaea.</title>
        <authorList>
            <person name="Xiong L."/>
            <person name="Liu S."/>
            <person name="Chen S."/>
            <person name="Xiao Y."/>
            <person name="Zhu B."/>
            <person name="Gao Y."/>
            <person name="Zhang Y."/>
            <person name="Chen B."/>
            <person name="Luo J."/>
            <person name="Deng Z."/>
            <person name="Chen X."/>
            <person name="Wang L."/>
            <person name="Chen S."/>
        </authorList>
    </citation>
    <scope>NUCLEOTIDE SEQUENCE [LARGE SCALE GENOMIC DNA]</scope>
    <source>
        <strain evidence="1 2">CBA1105</strain>
    </source>
</reference>
<dbReference type="OrthoDB" id="337296at2157"/>